<accession>A0AAD7SBU3</accession>
<evidence type="ECO:0000256" key="1">
    <source>
        <dbReference type="ARBA" id="ARBA00004184"/>
    </source>
</evidence>
<dbReference type="GO" id="GO:0008021">
    <property type="term" value="C:synaptic vesicle"/>
    <property type="evidence" value="ECO:0007669"/>
    <property type="project" value="TreeGrafter"/>
</dbReference>
<keyword evidence="3" id="KW-0813">Transport</keyword>
<dbReference type="PANTHER" id="PTHR19957:SF30">
    <property type="entry name" value="SYNTAXIN-11"/>
    <property type="match status" value="1"/>
</dbReference>
<dbReference type="GO" id="GO:0031629">
    <property type="term" value="P:synaptic vesicle fusion to presynaptic active zone membrane"/>
    <property type="evidence" value="ECO:0007669"/>
    <property type="project" value="TreeGrafter"/>
</dbReference>
<comment type="caution">
    <text evidence="8">The sequence shown here is derived from an EMBL/GenBank/DDBJ whole genome shotgun (WGS) entry which is preliminary data.</text>
</comment>
<dbReference type="Gene3D" id="1.20.5.110">
    <property type="match status" value="1"/>
</dbReference>
<dbReference type="Pfam" id="PF00804">
    <property type="entry name" value="Syntaxin"/>
    <property type="match status" value="1"/>
</dbReference>
<comment type="subcellular location">
    <subcellularLocation>
        <location evidence="1">Endomembrane system</location>
        <topology evidence="1">Peripheral membrane protein</topology>
    </subcellularLocation>
</comment>
<sequence length="291" mass="33081">MRDRLSDLNALAQASHGVKAHVNEVEEDEDELEQQAVVFQGEGIMEDVFREAQGIRKEITLLKIDVKRLGKQNTRFITSVRRISSIKRDSNAIARGIKARGEGIYRRLQKLGALSKELEEEHGPNAALVRVVRSQFAALTCGFHDAMSDYNQAEEVQRENCKGRIQRQVGIMGQEVTGEQIEEMIETGKWNVFSGNLLTDGRQARSALNEIENRHKELLELESRIRDIHDLFLQMAMLVEEQGSMLENIETNVSSTQDYVVQATSQIKKAVKYKKNHPCKKLFCCCFPCCK</sequence>
<dbReference type="GO" id="GO:0048787">
    <property type="term" value="C:presynaptic active zone membrane"/>
    <property type="evidence" value="ECO:0007669"/>
    <property type="project" value="TreeGrafter"/>
</dbReference>
<dbReference type="FunFam" id="1.20.5.110:FF:000022">
    <property type="entry name" value="Syntaxin 19"/>
    <property type="match status" value="1"/>
</dbReference>
<dbReference type="GO" id="GO:0006886">
    <property type="term" value="P:intracellular protein transport"/>
    <property type="evidence" value="ECO:0007669"/>
    <property type="project" value="InterPro"/>
</dbReference>
<evidence type="ECO:0000256" key="3">
    <source>
        <dbReference type="ARBA" id="ARBA00022448"/>
    </source>
</evidence>
<dbReference type="GO" id="GO:0000149">
    <property type="term" value="F:SNARE binding"/>
    <property type="evidence" value="ECO:0007669"/>
    <property type="project" value="TreeGrafter"/>
</dbReference>
<dbReference type="SMART" id="SM00397">
    <property type="entry name" value="t_SNARE"/>
    <property type="match status" value="1"/>
</dbReference>
<evidence type="ECO:0000313" key="8">
    <source>
        <dbReference type="EMBL" id="KAJ8399438.1"/>
    </source>
</evidence>
<dbReference type="SMART" id="SM00503">
    <property type="entry name" value="SynN"/>
    <property type="match status" value="1"/>
</dbReference>
<dbReference type="InterPro" id="IPR006012">
    <property type="entry name" value="Syntaxin/epimorphin_CS"/>
</dbReference>
<organism evidence="8 9">
    <name type="scientific">Aldrovandia affinis</name>
    <dbReference type="NCBI Taxonomy" id="143900"/>
    <lineage>
        <taxon>Eukaryota</taxon>
        <taxon>Metazoa</taxon>
        <taxon>Chordata</taxon>
        <taxon>Craniata</taxon>
        <taxon>Vertebrata</taxon>
        <taxon>Euteleostomi</taxon>
        <taxon>Actinopterygii</taxon>
        <taxon>Neopterygii</taxon>
        <taxon>Teleostei</taxon>
        <taxon>Notacanthiformes</taxon>
        <taxon>Halosauridae</taxon>
        <taxon>Aldrovandia</taxon>
    </lineage>
</organism>
<protein>
    <recommendedName>
        <fullName evidence="7">t-SNARE coiled-coil homology domain-containing protein</fullName>
    </recommendedName>
</protein>
<evidence type="ECO:0000256" key="6">
    <source>
        <dbReference type="RuleBase" id="RU003858"/>
    </source>
</evidence>
<dbReference type="GO" id="GO:0048278">
    <property type="term" value="P:vesicle docking"/>
    <property type="evidence" value="ECO:0007669"/>
    <property type="project" value="TreeGrafter"/>
</dbReference>
<dbReference type="GO" id="GO:0005484">
    <property type="term" value="F:SNAP receptor activity"/>
    <property type="evidence" value="ECO:0007669"/>
    <property type="project" value="InterPro"/>
</dbReference>
<keyword evidence="4" id="KW-0175">Coiled coil</keyword>
<evidence type="ECO:0000256" key="4">
    <source>
        <dbReference type="ARBA" id="ARBA00023054"/>
    </source>
</evidence>
<keyword evidence="9" id="KW-1185">Reference proteome</keyword>
<dbReference type="CDD" id="cd15878">
    <property type="entry name" value="SNARE_syntaxin11"/>
    <property type="match status" value="1"/>
</dbReference>
<dbReference type="PROSITE" id="PS50192">
    <property type="entry name" value="T_SNARE"/>
    <property type="match status" value="1"/>
</dbReference>
<evidence type="ECO:0000256" key="2">
    <source>
        <dbReference type="ARBA" id="ARBA00009063"/>
    </source>
</evidence>
<evidence type="ECO:0000313" key="9">
    <source>
        <dbReference type="Proteomes" id="UP001221898"/>
    </source>
</evidence>
<dbReference type="FunFam" id="1.20.58.70:FF:000042">
    <property type="entry name" value="Syntaxin 11b, tandem duplicate 2"/>
    <property type="match status" value="1"/>
</dbReference>
<feature type="domain" description="T-SNARE coiled-coil homology" evidence="7">
    <location>
        <begin position="208"/>
        <end position="270"/>
    </location>
</feature>
<dbReference type="Gene3D" id="1.20.58.70">
    <property type="match status" value="1"/>
</dbReference>
<dbReference type="InterPro" id="IPR006011">
    <property type="entry name" value="Syntaxin_N"/>
</dbReference>
<proteinExistence type="inferred from homology"/>
<dbReference type="InterPro" id="IPR045242">
    <property type="entry name" value="Syntaxin"/>
</dbReference>
<dbReference type="InterPro" id="IPR042781">
    <property type="entry name" value="Syntaxin11_SNARE"/>
</dbReference>
<evidence type="ECO:0000259" key="7">
    <source>
        <dbReference type="PROSITE" id="PS50192"/>
    </source>
</evidence>
<dbReference type="CDD" id="cd00179">
    <property type="entry name" value="SynN"/>
    <property type="match status" value="1"/>
</dbReference>
<dbReference type="InterPro" id="IPR010989">
    <property type="entry name" value="SNARE"/>
</dbReference>
<dbReference type="Pfam" id="PF05739">
    <property type="entry name" value="SNARE"/>
    <property type="match status" value="1"/>
</dbReference>
<dbReference type="PANTHER" id="PTHR19957">
    <property type="entry name" value="SYNTAXIN"/>
    <property type="match status" value="1"/>
</dbReference>
<dbReference type="AlphaFoldDB" id="A0AAD7SBU3"/>
<evidence type="ECO:0000256" key="5">
    <source>
        <dbReference type="ARBA" id="ARBA00023136"/>
    </source>
</evidence>
<dbReference type="GO" id="GO:0031201">
    <property type="term" value="C:SNARE complex"/>
    <property type="evidence" value="ECO:0007669"/>
    <property type="project" value="TreeGrafter"/>
</dbReference>
<dbReference type="Proteomes" id="UP001221898">
    <property type="component" value="Unassembled WGS sequence"/>
</dbReference>
<dbReference type="PROSITE" id="PS00914">
    <property type="entry name" value="SYNTAXIN"/>
    <property type="match status" value="1"/>
</dbReference>
<name>A0AAD7SBU3_9TELE</name>
<reference evidence="8" key="1">
    <citation type="journal article" date="2023" name="Science">
        <title>Genome structures resolve the early diversification of teleost fishes.</title>
        <authorList>
            <person name="Parey E."/>
            <person name="Louis A."/>
            <person name="Montfort J."/>
            <person name="Bouchez O."/>
            <person name="Roques C."/>
            <person name="Iampietro C."/>
            <person name="Lluch J."/>
            <person name="Castinel A."/>
            <person name="Donnadieu C."/>
            <person name="Desvignes T."/>
            <person name="Floi Bucao C."/>
            <person name="Jouanno E."/>
            <person name="Wen M."/>
            <person name="Mejri S."/>
            <person name="Dirks R."/>
            <person name="Jansen H."/>
            <person name="Henkel C."/>
            <person name="Chen W.J."/>
            <person name="Zahm M."/>
            <person name="Cabau C."/>
            <person name="Klopp C."/>
            <person name="Thompson A.W."/>
            <person name="Robinson-Rechavi M."/>
            <person name="Braasch I."/>
            <person name="Lecointre G."/>
            <person name="Bobe J."/>
            <person name="Postlethwait J.H."/>
            <person name="Berthelot C."/>
            <person name="Roest Crollius H."/>
            <person name="Guiguen Y."/>
        </authorList>
    </citation>
    <scope>NUCLEOTIDE SEQUENCE</scope>
    <source>
        <strain evidence="8">NC1722</strain>
    </source>
</reference>
<keyword evidence="5" id="KW-0472">Membrane</keyword>
<comment type="similarity">
    <text evidence="2 6">Belongs to the syntaxin family.</text>
</comment>
<dbReference type="EMBL" id="JAINUG010000083">
    <property type="protein sequence ID" value="KAJ8399438.1"/>
    <property type="molecule type" value="Genomic_DNA"/>
</dbReference>
<gene>
    <name evidence="8" type="ORF">AAFF_G00411500</name>
</gene>
<dbReference type="SUPFAM" id="SSF47661">
    <property type="entry name" value="t-snare proteins"/>
    <property type="match status" value="1"/>
</dbReference>
<dbReference type="InterPro" id="IPR000727">
    <property type="entry name" value="T_SNARE_dom"/>
</dbReference>